<dbReference type="Gene3D" id="3.40.228.10">
    <property type="entry name" value="Dimethylsulfoxide Reductase, domain 2"/>
    <property type="match status" value="1"/>
</dbReference>
<comment type="similarity">
    <text evidence="1">Belongs to the prokaryotic molybdopterin-containing oxidoreductase family.</text>
</comment>
<dbReference type="GO" id="GO:0051536">
    <property type="term" value="F:iron-sulfur cluster binding"/>
    <property type="evidence" value="ECO:0007669"/>
    <property type="project" value="UniProtKB-KW"/>
</dbReference>
<dbReference type="PANTHER" id="PTHR43742:SF2">
    <property type="entry name" value="ASSIMILATORY NITRATE REDUCTASE CATALYTIC SUBUNIT"/>
    <property type="match status" value="1"/>
</dbReference>
<dbReference type="KEGG" id="ome:OLMES_2426"/>
<evidence type="ECO:0000256" key="3">
    <source>
        <dbReference type="ARBA" id="ARBA00023004"/>
    </source>
</evidence>
<dbReference type="Pfam" id="PF00384">
    <property type="entry name" value="Molybdopterin"/>
    <property type="match status" value="1"/>
</dbReference>
<keyword evidence="7" id="KW-1185">Reference proteome</keyword>
<dbReference type="RefSeq" id="WP_198343314.1">
    <property type="nucleotide sequence ID" value="NZ_CP021425.1"/>
</dbReference>
<dbReference type="PROSITE" id="PS51669">
    <property type="entry name" value="4FE4S_MOW_BIS_MGD"/>
    <property type="match status" value="1"/>
</dbReference>
<keyword evidence="3" id="KW-0408">Iron</keyword>
<dbReference type="Pfam" id="PF04879">
    <property type="entry name" value="Molybdop_Fe4S4"/>
    <property type="match status" value="1"/>
</dbReference>
<keyword evidence="4" id="KW-0411">Iron-sulfur</keyword>
<dbReference type="InterPro" id="IPR050612">
    <property type="entry name" value="Prok_Mopterin_Oxidored"/>
</dbReference>
<dbReference type="GO" id="GO:0016491">
    <property type="term" value="F:oxidoreductase activity"/>
    <property type="evidence" value="ECO:0007669"/>
    <property type="project" value="InterPro"/>
</dbReference>
<organism evidence="6 7">
    <name type="scientific">Oleiphilus messinensis</name>
    <dbReference type="NCBI Taxonomy" id="141451"/>
    <lineage>
        <taxon>Bacteria</taxon>
        <taxon>Pseudomonadati</taxon>
        <taxon>Pseudomonadota</taxon>
        <taxon>Gammaproteobacteria</taxon>
        <taxon>Oceanospirillales</taxon>
        <taxon>Oleiphilaceae</taxon>
        <taxon>Oleiphilus</taxon>
    </lineage>
</organism>
<name>A0A1Y0I7K2_9GAMM</name>
<keyword evidence="2" id="KW-0479">Metal-binding</keyword>
<evidence type="ECO:0000313" key="6">
    <source>
        <dbReference type="EMBL" id="ARU56487.1"/>
    </source>
</evidence>
<dbReference type="InterPro" id="IPR006656">
    <property type="entry name" value="Mopterin_OxRdtase"/>
</dbReference>
<dbReference type="Gene3D" id="2.20.25.90">
    <property type="entry name" value="ADC-like domains"/>
    <property type="match status" value="1"/>
</dbReference>
<dbReference type="EMBL" id="CP021425">
    <property type="protein sequence ID" value="ARU56487.1"/>
    <property type="molecule type" value="Genomic_DNA"/>
</dbReference>
<dbReference type="Pfam" id="PF01568">
    <property type="entry name" value="Molydop_binding"/>
    <property type="match status" value="1"/>
</dbReference>
<evidence type="ECO:0000256" key="4">
    <source>
        <dbReference type="ARBA" id="ARBA00023014"/>
    </source>
</evidence>
<accession>A0A1Y0I7K2</accession>
<feature type="domain" description="4Fe-4S Mo/W bis-MGD-type" evidence="5">
    <location>
        <begin position="18"/>
        <end position="74"/>
    </location>
</feature>
<evidence type="ECO:0000259" key="5">
    <source>
        <dbReference type="PROSITE" id="PS51669"/>
    </source>
</evidence>
<dbReference type="InterPro" id="IPR006657">
    <property type="entry name" value="MoPterin_dinucl-bd_dom"/>
</dbReference>
<evidence type="ECO:0000256" key="1">
    <source>
        <dbReference type="ARBA" id="ARBA00010312"/>
    </source>
</evidence>
<dbReference type="AlphaFoldDB" id="A0A1Y0I7K2"/>
<dbReference type="GO" id="GO:0046872">
    <property type="term" value="F:metal ion binding"/>
    <property type="evidence" value="ECO:0007669"/>
    <property type="project" value="UniProtKB-KW"/>
</dbReference>
<dbReference type="Proteomes" id="UP000196027">
    <property type="component" value="Chromosome"/>
</dbReference>
<dbReference type="SUPFAM" id="SSF53706">
    <property type="entry name" value="Formate dehydrogenase/DMSO reductase, domains 1-3"/>
    <property type="match status" value="1"/>
</dbReference>
<dbReference type="Gene3D" id="2.40.40.20">
    <property type="match status" value="1"/>
</dbReference>
<dbReference type="GO" id="GO:0043546">
    <property type="term" value="F:molybdopterin cofactor binding"/>
    <property type="evidence" value="ECO:0007669"/>
    <property type="project" value="InterPro"/>
</dbReference>
<evidence type="ECO:0000313" key="7">
    <source>
        <dbReference type="Proteomes" id="UP000196027"/>
    </source>
</evidence>
<dbReference type="SUPFAM" id="SSF50692">
    <property type="entry name" value="ADC-like"/>
    <property type="match status" value="1"/>
</dbReference>
<dbReference type="SMART" id="SM00926">
    <property type="entry name" value="Molybdop_Fe4S4"/>
    <property type="match status" value="1"/>
</dbReference>
<evidence type="ECO:0000256" key="2">
    <source>
        <dbReference type="ARBA" id="ARBA00022723"/>
    </source>
</evidence>
<dbReference type="PANTHER" id="PTHR43742">
    <property type="entry name" value="TRIMETHYLAMINE-N-OXIDE REDUCTASE"/>
    <property type="match status" value="1"/>
</dbReference>
<protein>
    <submittedName>
        <fullName evidence="6">Anaerobic dehydrogenase</fullName>
    </submittedName>
</protein>
<dbReference type="InterPro" id="IPR006963">
    <property type="entry name" value="Mopterin_OxRdtase_4Fe-4S_dom"/>
</dbReference>
<dbReference type="Gene3D" id="3.40.50.740">
    <property type="match status" value="1"/>
</dbReference>
<gene>
    <name evidence="6" type="ORF">OLMES_2426</name>
</gene>
<dbReference type="InterPro" id="IPR009010">
    <property type="entry name" value="Asp_de-COase-like_dom_sf"/>
</dbReference>
<sequence length="782" mass="86669">MNNEARVFEKAPKVAENALDVATTCVLCSHNCGMRVDVENNTIVSVRSDASNPATKGYSCNKGYAIPHYINHRQRVTQPLKRRRNGEFEPISWQQAISEIAEKLNTIRSRYAPRAIALAGIGGQGNHANAFGAVPFMHGIGSPTFFNALAQEKTQHALVDRRLFKGTPDLYMPGDEEFADFALVLGTNPLISNRGINATETIKALAKDANRKMVVVDPRVSETARRADRHLRIKPGQDLYLLLAIGAILVRENLVDREFLANKTHGFADLKVLLENVDIAQMAARCELSVEDIETTAREYGSAQRACISYDLGVEQGPDSTLISYMIRVLALLTGNAGRRGGNPFVQLFSPKLPFNPFMPKALESGIEGIPMFVPLPSFSPNLIPEEIQSSHPDRIRALIVDGANPLASYADTQRFREAFDMLDLLVVIEPAMTETARVADYVLPTPVGYEKWEMSIFPKDKVSLQMRPPVVNGPEEALPEIEIYYRLAREMGVVGPAPKRLASLAKKARSPFGAPSYMAALGSLSALRGGRPGRIVARSAFWLYETLGSTLPNPMLSIIWIMSHGYAATRGDQVKRAFPEMRKVRNPARLGELVFSQLLAHPEGVIVGYLDDDRNFETYCNYRDGKARMFQVDFVQDIKTRLSKMKPEQDTQYPLILNGGMRTGWSANTIVRDPSWRKGKGPHAALLISKEDAESLGVEKGAMVRLSTHRGSIILPSKIDTHSRPGHVHVPNIFDLRYPDAESGELQATGIPINELTDAQDRDPYTGIPNFKRVYCRVEPV</sequence>
<reference evidence="6 7" key="1">
    <citation type="submission" date="2017-05" db="EMBL/GenBank/DDBJ databases">
        <title>Genomic insights into alkan degradation activity of Oleiphilus messinensis.</title>
        <authorList>
            <person name="Kozyavkin S.A."/>
            <person name="Slesarev A.I."/>
            <person name="Golyshin P.N."/>
            <person name="Korzhenkov A."/>
            <person name="Golyshina O.N."/>
            <person name="Toshchakov S.V."/>
        </authorList>
    </citation>
    <scope>NUCLEOTIDE SEQUENCE [LARGE SCALE GENOMIC DNA]</scope>
    <source>
        <strain evidence="6 7">ME102</strain>
    </source>
</reference>
<proteinExistence type="inferred from homology"/>